<dbReference type="FunFam" id="2.60.40.10:FF:000495">
    <property type="entry name" value="Periplasmic beta-glucosidase"/>
    <property type="match status" value="1"/>
</dbReference>
<evidence type="ECO:0000256" key="4">
    <source>
        <dbReference type="ARBA" id="ARBA00032194"/>
    </source>
</evidence>
<dbReference type="Proteomes" id="UP000031670">
    <property type="component" value="Unassembled WGS sequence"/>
</dbReference>
<evidence type="ECO:0000313" key="8">
    <source>
        <dbReference type="Proteomes" id="UP000031670"/>
    </source>
</evidence>
<dbReference type="AlphaFoldDB" id="A0A0B8PH33"/>
<dbReference type="EMBL" id="BBSA01000005">
    <property type="protein sequence ID" value="GAM62114.1"/>
    <property type="molecule type" value="Genomic_DNA"/>
</dbReference>
<evidence type="ECO:0000256" key="3">
    <source>
        <dbReference type="ARBA" id="ARBA00031448"/>
    </source>
</evidence>
<dbReference type="InterPro" id="IPR013783">
    <property type="entry name" value="Ig-like_fold"/>
</dbReference>
<proteinExistence type="inferred from homology"/>
<accession>A0A0B8PH33</accession>
<dbReference type="PANTHER" id="PTHR42715">
    <property type="entry name" value="BETA-GLUCOSIDASE"/>
    <property type="match status" value="1"/>
</dbReference>
<keyword evidence="2" id="KW-0378">Hydrolase</keyword>
<dbReference type="Gene3D" id="2.60.40.10">
    <property type="entry name" value="Immunoglobulins"/>
    <property type="match status" value="1"/>
</dbReference>
<evidence type="ECO:0000256" key="1">
    <source>
        <dbReference type="ARBA" id="ARBA00005336"/>
    </source>
</evidence>
<dbReference type="InterPro" id="IPR050288">
    <property type="entry name" value="Cellulose_deg_GH3"/>
</dbReference>
<reference evidence="7 8" key="1">
    <citation type="submission" date="2015-01" db="EMBL/GenBank/DDBJ databases">
        <title>Vibrio sp. C5 JCM 19232 whole genome shotgun sequence.</title>
        <authorList>
            <person name="Sawabe T."/>
            <person name="Meirelles P."/>
            <person name="Feng G."/>
            <person name="Sayaka M."/>
            <person name="Hattori M."/>
            <person name="Ohkuma M."/>
        </authorList>
    </citation>
    <scope>NUCLEOTIDE SEQUENCE [LARGE SCALE GENOMIC DNA]</scope>
    <source>
        <strain evidence="7 8">JCM19232</strain>
    </source>
</reference>
<comment type="similarity">
    <text evidence="1">Belongs to the glycosyl hydrolase 3 family.</text>
</comment>
<evidence type="ECO:0000256" key="2">
    <source>
        <dbReference type="ARBA" id="ARBA00022801"/>
    </source>
</evidence>
<evidence type="ECO:0000259" key="6">
    <source>
        <dbReference type="SMART" id="SM01217"/>
    </source>
</evidence>
<protein>
    <recommendedName>
        <fullName evidence="5">Beta-D-glucoside glucohydrolase</fullName>
    </recommendedName>
    <alternativeName>
        <fullName evidence="3">Cellobiase</fullName>
    </alternativeName>
    <alternativeName>
        <fullName evidence="4">Gentiobiase</fullName>
    </alternativeName>
</protein>
<gene>
    <name evidence="7" type="ORF">JCM19232_5078</name>
</gene>
<comment type="caution">
    <text evidence="7">The sequence shown here is derived from an EMBL/GenBank/DDBJ whole genome shotgun (WGS) entry which is preliminary data.</text>
</comment>
<sequence length="121" mass="13644">MSYTQFSYQNLSIEHSILGTEQTQTVYVTVENTGNVAALETVQCYIRRKVATTTRPLRELKAFEKVHLAPGESRVVEFELTPKQLSYYGAEKCFKNDEGDIEVFVGSSSEAEYSIGFTVKD</sequence>
<organism evidence="7 8">
    <name type="scientific">Vibrio ishigakensis</name>
    <dbReference type="NCBI Taxonomy" id="1481914"/>
    <lineage>
        <taxon>Bacteria</taxon>
        <taxon>Pseudomonadati</taxon>
        <taxon>Pseudomonadota</taxon>
        <taxon>Gammaproteobacteria</taxon>
        <taxon>Vibrionales</taxon>
        <taxon>Vibrionaceae</taxon>
        <taxon>Vibrio</taxon>
    </lineage>
</organism>
<name>A0A0B8PH33_9VIBR</name>
<dbReference type="GO" id="GO:0008422">
    <property type="term" value="F:beta-glucosidase activity"/>
    <property type="evidence" value="ECO:0007669"/>
    <property type="project" value="UniProtKB-ARBA"/>
</dbReference>
<dbReference type="Pfam" id="PF14310">
    <property type="entry name" value="Fn3-like"/>
    <property type="match status" value="1"/>
</dbReference>
<reference evidence="7 8" key="2">
    <citation type="submission" date="2015-01" db="EMBL/GenBank/DDBJ databases">
        <authorList>
            <consortium name="NBRP consortium"/>
            <person name="Sawabe T."/>
            <person name="Meirelles P."/>
            <person name="Feng G."/>
            <person name="Sayaka M."/>
            <person name="Hattori M."/>
            <person name="Ohkuma M."/>
        </authorList>
    </citation>
    <scope>NUCLEOTIDE SEQUENCE [LARGE SCALE GENOMIC DNA]</scope>
    <source>
        <strain evidence="7 8">JCM19232</strain>
    </source>
</reference>
<dbReference type="SMART" id="SM01217">
    <property type="entry name" value="Fn3_like"/>
    <property type="match status" value="1"/>
</dbReference>
<evidence type="ECO:0000313" key="7">
    <source>
        <dbReference type="EMBL" id="GAM62114.1"/>
    </source>
</evidence>
<dbReference type="PANTHER" id="PTHR42715:SF10">
    <property type="entry name" value="BETA-GLUCOSIDASE"/>
    <property type="match status" value="1"/>
</dbReference>
<feature type="domain" description="Fibronectin type III-like" evidence="6">
    <location>
        <begin position="40"/>
        <end position="109"/>
    </location>
</feature>
<dbReference type="InterPro" id="IPR026891">
    <property type="entry name" value="Fn3-like"/>
</dbReference>
<evidence type="ECO:0000256" key="5">
    <source>
        <dbReference type="ARBA" id="ARBA00032594"/>
    </source>
</evidence>